<evidence type="ECO:0000256" key="1">
    <source>
        <dbReference type="ARBA" id="ARBA00001913"/>
    </source>
</evidence>
<organism evidence="9 10">
    <name type="scientific">Alienimonas californiensis</name>
    <dbReference type="NCBI Taxonomy" id="2527989"/>
    <lineage>
        <taxon>Bacteria</taxon>
        <taxon>Pseudomonadati</taxon>
        <taxon>Planctomycetota</taxon>
        <taxon>Planctomycetia</taxon>
        <taxon>Planctomycetales</taxon>
        <taxon>Planctomycetaceae</taxon>
        <taxon>Alienimonas</taxon>
    </lineage>
</organism>
<evidence type="ECO:0000256" key="3">
    <source>
        <dbReference type="ARBA" id="ARBA00022723"/>
    </source>
</evidence>
<evidence type="ECO:0000313" key="10">
    <source>
        <dbReference type="Proteomes" id="UP000318741"/>
    </source>
</evidence>
<evidence type="ECO:0000259" key="8">
    <source>
        <dbReference type="Pfam" id="PF00884"/>
    </source>
</evidence>
<keyword evidence="6" id="KW-0106">Calcium</keyword>
<evidence type="ECO:0000256" key="4">
    <source>
        <dbReference type="ARBA" id="ARBA00022729"/>
    </source>
</evidence>
<dbReference type="PANTHER" id="PTHR42693">
    <property type="entry name" value="ARYLSULFATASE FAMILY MEMBER"/>
    <property type="match status" value="1"/>
</dbReference>
<evidence type="ECO:0000256" key="5">
    <source>
        <dbReference type="ARBA" id="ARBA00022801"/>
    </source>
</evidence>
<dbReference type="SUPFAM" id="SSF53649">
    <property type="entry name" value="Alkaline phosphatase-like"/>
    <property type="match status" value="1"/>
</dbReference>
<gene>
    <name evidence="9" type="primary">atsA_15</name>
    <name evidence="9" type="ORF">CA12_11020</name>
</gene>
<dbReference type="Proteomes" id="UP000318741">
    <property type="component" value="Chromosome"/>
</dbReference>
<comment type="similarity">
    <text evidence="2">Belongs to the sulfatase family.</text>
</comment>
<dbReference type="InterPro" id="IPR050738">
    <property type="entry name" value="Sulfatase"/>
</dbReference>
<dbReference type="Pfam" id="PF00884">
    <property type="entry name" value="Sulfatase"/>
    <property type="match status" value="1"/>
</dbReference>
<feature type="domain" description="Sulfatase N-terminal" evidence="8">
    <location>
        <begin position="32"/>
        <end position="354"/>
    </location>
</feature>
<dbReference type="InterPro" id="IPR017850">
    <property type="entry name" value="Alkaline_phosphatase_core_sf"/>
</dbReference>
<dbReference type="Gene3D" id="3.30.1120.10">
    <property type="match status" value="1"/>
</dbReference>
<evidence type="ECO:0000256" key="7">
    <source>
        <dbReference type="SAM" id="SignalP"/>
    </source>
</evidence>
<dbReference type="PANTHER" id="PTHR42693:SF42">
    <property type="entry name" value="ARYLSULFATASE G"/>
    <property type="match status" value="1"/>
</dbReference>
<accession>A0A517P6P9</accession>
<reference evidence="9 10" key="1">
    <citation type="submission" date="2019-02" db="EMBL/GenBank/DDBJ databases">
        <title>Deep-cultivation of Planctomycetes and their phenomic and genomic characterization uncovers novel biology.</title>
        <authorList>
            <person name="Wiegand S."/>
            <person name="Jogler M."/>
            <person name="Boedeker C."/>
            <person name="Pinto D."/>
            <person name="Vollmers J."/>
            <person name="Rivas-Marin E."/>
            <person name="Kohn T."/>
            <person name="Peeters S.H."/>
            <person name="Heuer A."/>
            <person name="Rast P."/>
            <person name="Oberbeckmann S."/>
            <person name="Bunk B."/>
            <person name="Jeske O."/>
            <person name="Meyerdierks A."/>
            <person name="Storesund J.E."/>
            <person name="Kallscheuer N."/>
            <person name="Luecker S."/>
            <person name="Lage O.M."/>
            <person name="Pohl T."/>
            <person name="Merkel B.J."/>
            <person name="Hornburger P."/>
            <person name="Mueller R.-W."/>
            <person name="Bruemmer F."/>
            <person name="Labrenz M."/>
            <person name="Spormann A.M."/>
            <person name="Op den Camp H."/>
            <person name="Overmann J."/>
            <person name="Amann R."/>
            <person name="Jetten M.S.M."/>
            <person name="Mascher T."/>
            <person name="Medema M.H."/>
            <person name="Devos D.P."/>
            <person name="Kaster A.-K."/>
            <person name="Ovreas L."/>
            <person name="Rohde M."/>
            <person name="Galperin M.Y."/>
            <person name="Jogler C."/>
        </authorList>
    </citation>
    <scope>NUCLEOTIDE SEQUENCE [LARGE SCALE GENOMIC DNA]</scope>
    <source>
        <strain evidence="9 10">CA12</strain>
    </source>
</reference>
<proteinExistence type="inferred from homology"/>
<keyword evidence="4 7" id="KW-0732">Signal</keyword>
<comment type="cofactor">
    <cofactor evidence="1">
        <name>Ca(2+)</name>
        <dbReference type="ChEBI" id="CHEBI:29108"/>
    </cofactor>
</comment>
<feature type="signal peptide" evidence="7">
    <location>
        <begin position="1"/>
        <end position="21"/>
    </location>
</feature>
<evidence type="ECO:0000313" key="9">
    <source>
        <dbReference type="EMBL" id="QDT15022.1"/>
    </source>
</evidence>
<feature type="chain" id="PRO_5021837507" evidence="7">
    <location>
        <begin position="22"/>
        <end position="503"/>
    </location>
</feature>
<dbReference type="AlphaFoldDB" id="A0A517P6P9"/>
<dbReference type="Gene3D" id="3.40.720.10">
    <property type="entry name" value="Alkaline Phosphatase, subunit A"/>
    <property type="match status" value="1"/>
</dbReference>
<dbReference type="EC" id="3.1.6.1" evidence="9"/>
<evidence type="ECO:0000256" key="2">
    <source>
        <dbReference type="ARBA" id="ARBA00008779"/>
    </source>
</evidence>
<dbReference type="InterPro" id="IPR000917">
    <property type="entry name" value="Sulfatase_N"/>
</dbReference>
<dbReference type="GO" id="GO:0004065">
    <property type="term" value="F:arylsulfatase activity"/>
    <property type="evidence" value="ECO:0007669"/>
    <property type="project" value="UniProtKB-EC"/>
</dbReference>
<dbReference type="CDD" id="cd16144">
    <property type="entry name" value="ARS_like"/>
    <property type="match status" value="1"/>
</dbReference>
<keyword evidence="5 9" id="KW-0378">Hydrolase</keyword>
<dbReference type="EMBL" id="CP036265">
    <property type="protein sequence ID" value="QDT15022.1"/>
    <property type="molecule type" value="Genomic_DNA"/>
</dbReference>
<dbReference type="RefSeq" id="WP_145357862.1">
    <property type="nucleotide sequence ID" value="NZ_CP036265.1"/>
</dbReference>
<sequence precursor="true">MTNAAPLALFLLAVLPVAASAAGPEPGAGGRPNVLFVLADDLGWRDLGCYGGPFETPALDRLAAQGVRFTQAYAPAPICSASRAAILTGRSPARLNFTFVTKPEPGRQSIPGMPLRTPLFTLHLPLEEVTTAEVLAAAGYDTAFFGKWHLNPHHKRYLGWHPEFGPPRQGFTTAVEDFGGHPYNSGRPAGPTPPGTFPDDSLTDRAVEFLTNRPADAAPFYLHVSHFYVHTPVDPRAEWAVEEARGEPGVGGNPRRARYAAFVQTLDHHVGRLLTALEASGHAENTLVIFFSDNGGHPEFARQAPLRGHKWTLYEGGIRVPLIVRGPGVPAGRTVDEPVIGTDLLPTLADYAGVDLADSPLLAGRPLDGVSVRGLFEADPAAIATARDTPRTTLWHFPYYHPETGVAFPTEPVGWNDPSAPFVGPHSAVRVGDRKAVYFWEDSSLALYDLAADPAERTDLAADDPALADRWKRRLFAALDAAGARRPVPADPTLVDPPNPSSP</sequence>
<keyword evidence="10" id="KW-1185">Reference proteome</keyword>
<keyword evidence="3" id="KW-0479">Metal-binding</keyword>
<dbReference type="GO" id="GO:0046872">
    <property type="term" value="F:metal ion binding"/>
    <property type="evidence" value="ECO:0007669"/>
    <property type="project" value="UniProtKB-KW"/>
</dbReference>
<protein>
    <submittedName>
        <fullName evidence="9">Arylsulfatase</fullName>
        <ecNumber evidence="9">3.1.6.1</ecNumber>
    </submittedName>
</protein>
<evidence type="ECO:0000256" key="6">
    <source>
        <dbReference type="ARBA" id="ARBA00022837"/>
    </source>
</evidence>
<dbReference type="KEGG" id="acaf:CA12_11020"/>
<dbReference type="OrthoDB" id="9783154at2"/>
<name>A0A517P6P9_9PLAN</name>